<feature type="binding site" evidence="2">
    <location>
        <position position="231"/>
    </location>
    <ligand>
        <name>prenylated FMN</name>
        <dbReference type="ChEBI" id="CHEBI:87746"/>
    </ligand>
</feature>
<feature type="active site" description="Proton donor" evidence="2">
    <location>
        <position position="280"/>
    </location>
</feature>
<comment type="similarity">
    <text evidence="2">Belongs to the UbiD family. UbiD-like/FDC subfamily.</text>
</comment>
<comment type="catalytic activity">
    <reaction evidence="2">
        <text>pyrrole-2-carboxylate + H2O = 1H-pyrrole + hydrogencarbonate</text>
        <dbReference type="Rhea" id="RHEA:31379"/>
        <dbReference type="ChEBI" id="CHEBI:15377"/>
        <dbReference type="ChEBI" id="CHEBI:17544"/>
        <dbReference type="ChEBI" id="CHEBI:19203"/>
        <dbReference type="ChEBI" id="CHEBI:27660"/>
        <dbReference type="EC" id="4.1.1.93"/>
    </reaction>
</comment>
<dbReference type="Pfam" id="PF20695">
    <property type="entry name" value="UbiD_N"/>
    <property type="match status" value="1"/>
</dbReference>
<dbReference type="InterPro" id="IPR048304">
    <property type="entry name" value="UbiD_Rift_dom"/>
</dbReference>
<keyword evidence="2" id="KW-0210">Decarboxylase</keyword>
<evidence type="ECO:0000259" key="5">
    <source>
        <dbReference type="Pfam" id="PF20696"/>
    </source>
</evidence>
<keyword evidence="2" id="KW-0288">FMN</keyword>
<comment type="caution">
    <text evidence="2">Lacks conserved residue(s) required for the propagation of feature annotation.</text>
</comment>
<sequence length="499" mass="54536">MSLHDCAVDFRQFIEELRNRGDLVDVTVEVDSDMEMAAITRRVYEERLPAPLFHNVAGNALGARVLGAPAGMSGKPGAEYGRLALHLGLAQASTAQDIVAAIRAAMKARPVAPRHVPTGPVQQNIWRGDEVDLTRFAVPLLHEQDGGRYLGTYGFHVVQSPDRSWDSWGIGRLMLLDKNRLTGPAIPTQHIGMIRQMWTQQGKATPWAMALGAPPAAVAVAGMPLPAGVSESGYVGALMGQGLDLVQTQTNGLWVPAQAEIILEGEISLSETALEGPMGEYHGYQHHVGHQQPVFHVHAVTFRDRPILPICVAGLPPEENHTIWGTMISAQLLELLQQAGLPVDMVWCSYEAASCWAVISVDTVALAALDTTARAFADLIARTVFDTHPGYLIPKLILVGNDIDITDIDQVVWALATRSHPAHDHFSYPQQREFPMVPYLNEADRARGSGGKAVINCLFPEQFRGQMRAGTASFKHSFPPALQDQVQQRWAQYGYLARD</sequence>
<dbReference type="AlphaFoldDB" id="A0A7X1PLZ5"/>
<dbReference type="Pfam" id="PF20696">
    <property type="entry name" value="UbiD_C"/>
    <property type="match status" value="1"/>
</dbReference>
<feature type="binding site" evidence="2">
    <location>
        <position position="172"/>
    </location>
    <ligand>
        <name>prenylated FMN</name>
        <dbReference type="ChEBI" id="CHEBI:87746"/>
    </ligand>
</feature>
<keyword evidence="1 2" id="KW-0464">Manganese</keyword>
<gene>
    <name evidence="6" type="ORF">GDH07_10120</name>
</gene>
<feature type="domain" description="3-octaprenyl-4-hydroxybenzoate carboxy-lyase-like Rift-related" evidence="3">
    <location>
        <begin position="117"/>
        <end position="315"/>
    </location>
</feature>
<accession>A0A7X1PLZ5</accession>
<comment type="function">
    <text evidence="2">Catalyzes the prenyl-FMN-dependent decarboxylation of pyrrole-2-carboxylate (P2C). Can also catalyze the carboxylation of pyrrole in the presence of elevated concentrations of CO(2) or bicarbonate.</text>
</comment>
<evidence type="ECO:0000256" key="2">
    <source>
        <dbReference type="HAMAP-Rule" id="MF_01983"/>
    </source>
</evidence>
<feature type="domain" description="3-octaprenyl-4-hydroxybenzoate carboxy-lyase-like N-terminal" evidence="4">
    <location>
        <begin position="14"/>
        <end position="101"/>
    </location>
</feature>
<feature type="binding site" evidence="2">
    <location>
        <position position="189"/>
    </location>
    <ligand>
        <name>prenylated FMN</name>
        <dbReference type="ChEBI" id="CHEBI:87746"/>
    </ligand>
</feature>
<reference evidence="6 7" key="1">
    <citation type="submission" date="2019-10" db="EMBL/GenBank/DDBJ databases">
        <title>Pseudomonas dajingensis sp. nov., isolated from the profound head ulcers of farmed Murray cod (Maccullochella peelii peelii).</title>
        <authorList>
            <person name="Liu Y."/>
        </authorList>
    </citation>
    <scope>NUCLEOTIDE SEQUENCE [LARGE SCALE GENOMIC DNA]</scope>
    <source>
        <strain evidence="6 7">MC042</strain>
    </source>
</reference>
<keyword evidence="2" id="KW-0285">Flavoprotein</keyword>
<feature type="binding site" evidence="2">
    <location>
        <position position="231"/>
    </location>
    <ligand>
        <name>Mn(2+)</name>
        <dbReference type="ChEBI" id="CHEBI:29035"/>
    </ligand>
</feature>
<keyword evidence="2" id="KW-0456">Lyase</keyword>
<dbReference type="HAMAP" id="MF_01983">
    <property type="entry name" value="UbiD_FDC"/>
    <property type="match status" value="1"/>
</dbReference>
<dbReference type="GO" id="GO:0046872">
    <property type="term" value="F:metal ion binding"/>
    <property type="evidence" value="ECO:0007669"/>
    <property type="project" value="UniProtKB-KW"/>
</dbReference>
<evidence type="ECO:0000256" key="1">
    <source>
        <dbReference type="ARBA" id="ARBA00023211"/>
    </source>
</evidence>
<evidence type="ECO:0000313" key="6">
    <source>
        <dbReference type="EMBL" id="MQA53665.1"/>
    </source>
</evidence>
<feature type="binding site" evidence="2">
    <location>
        <position position="221"/>
    </location>
    <ligand>
        <name>K(+)</name>
        <dbReference type="ChEBI" id="CHEBI:29103"/>
    </ligand>
</feature>
<name>A0A7X1PLZ5_9PSED</name>
<dbReference type="RefSeq" id="WP_152897424.1">
    <property type="nucleotide sequence ID" value="NZ_WHUV01000002.1"/>
</dbReference>
<protein>
    <recommendedName>
        <fullName evidence="2">Pyrrole-2-carboxylic acid decarboxylase</fullName>
        <shortName evidence="2">P2C decarboxylase</shortName>
        <ecNumber evidence="2">4.1.1.93</ecNumber>
    </recommendedName>
</protein>
<feature type="binding site" evidence="2">
    <location>
        <position position="190"/>
    </location>
    <ligand>
        <name>Mn(2+)</name>
        <dbReference type="ChEBI" id="CHEBI:29035"/>
    </ligand>
</feature>
<dbReference type="InterPro" id="IPR049383">
    <property type="entry name" value="UbiD-like_N"/>
</dbReference>
<keyword evidence="2" id="KW-0479">Metal-binding</keyword>
<dbReference type="Proteomes" id="UP000486534">
    <property type="component" value="Unassembled WGS sequence"/>
</dbReference>
<dbReference type="Pfam" id="PF01977">
    <property type="entry name" value="UbiD"/>
    <property type="match status" value="1"/>
</dbReference>
<evidence type="ECO:0000259" key="3">
    <source>
        <dbReference type="Pfam" id="PF01977"/>
    </source>
</evidence>
<dbReference type="SUPFAM" id="SSF143968">
    <property type="entry name" value="UbiD C-terminal domain-like"/>
    <property type="match status" value="1"/>
</dbReference>
<dbReference type="Gene3D" id="1.20.5.4570">
    <property type="match status" value="1"/>
</dbReference>
<feature type="binding site" evidence="2">
    <location>
        <position position="190"/>
    </location>
    <ligand>
        <name>prenylated FMN</name>
        <dbReference type="ChEBI" id="CHEBI:87746"/>
    </ligand>
</feature>
<dbReference type="EMBL" id="WHUV01000002">
    <property type="protein sequence ID" value="MQA53665.1"/>
    <property type="molecule type" value="Genomic_DNA"/>
</dbReference>
<comment type="catalytic activity">
    <reaction evidence="2">
        <text>pyrrole-2-carboxylate + H(+) = 1H-pyrrole + CO2</text>
        <dbReference type="Rhea" id="RHEA:31375"/>
        <dbReference type="ChEBI" id="CHEBI:15378"/>
        <dbReference type="ChEBI" id="CHEBI:16526"/>
        <dbReference type="ChEBI" id="CHEBI:19203"/>
        <dbReference type="ChEBI" id="CHEBI:27660"/>
        <dbReference type="EC" id="4.1.1.93"/>
    </reaction>
</comment>
<feature type="binding site" evidence="2">
    <location>
        <position position="168"/>
    </location>
    <ligand>
        <name>K(+)</name>
        <dbReference type="ChEBI" id="CHEBI:29103"/>
    </ligand>
</feature>
<dbReference type="GO" id="GO:0034941">
    <property type="term" value="F:pyrrole-2-carboxylate decarboxylase activity"/>
    <property type="evidence" value="ECO:0007669"/>
    <property type="project" value="UniProtKB-EC"/>
</dbReference>
<feature type="binding site" evidence="2">
    <location>
        <position position="388"/>
    </location>
    <ligand>
        <name>prenylated FMN</name>
        <dbReference type="ChEBI" id="CHEBI:87746"/>
    </ligand>
</feature>
<dbReference type="PANTHER" id="PTHR30108">
    <property type="entry name" value="3-OCTAPRENYL-4-HYDROXYBENZOATE CARBOXY-LYASE-RELATED"/>
    <property type="match status" value="1"/>
</dbReference>
<feature type="binding site" evidence="2">
    <location>
        <position position="223"/>
    </location>
    <ligand>
        <name>K(+)</name>
        <dbReference type="ChEBI" id="CHEBI:29103"/>
    </ligand>
</feature>
<feature type="binding site" evidence="2">
    <location>
        <position position="231"/>
    </location>
    <ligand>
        <name>K(+)</name>
        <dbReference type="ChEBI" id="CHEBI:29103"/>
    </ligand>
</feature>
<dbReference type="InterPro" id="IPR032903">
    <property type="entry name" value="FDC-like"/>
</dbReference>
<keyword evidence="2" id="KW-0058">Aromatic hydrocarbons catabolism</keyword>
<dbReference type="SUPFAM" id="SSF50475">
    <property type="entry name" value="FMN-binding split barrel"/>
    <property type="match status" value="1"/>
</dbReference>
<dbReference type="InterPro" id="IPR002830">
    <property type="entry name" value="UbiD"/>
</dbReference>
<organism evidence="6 7">
    <name type="scientific">Pseudomonas piscis</name>
    <dbReference type="NCBI Taxonomy" id="2614538"/>
    <lineage>
        <taxon>Bacteria</taxon>
        <taxon>Pseudomonadati</taxon>
        <taxon>Pseudomonadota</taxon>
        <taxon>Gammaproteobacteria</taxon>
        <taxon>Pseudomonadales</taxon>
        <taxon>Pseudomonadaceae</taxon>
        <taxon>Pseudomonas</taxon>
    </lineage>
</organism>
<comment type="cofactor">
    <cofactor evidence="2">
        <name>prenylated FMN</name>
        <dbReference type="ChEBI" id="CHEBI:87746"/>
    </cofactor>
    <text evidence="2">Binds 1 prenylated FMN per subunit.</text>
</comment>
<comment type="subunit">
    <text evidence="2">Homodimer.</text>
</comment>
<comment type="cofactor">
    <cofactor evidence="2">
        <name>K(+)</name>
        <dbReference type="ChEBI" id="CHEBI:29103"/>
    </cofactor>
    <text evidence="2">Binds 1 K(+) per subunit.</text>
</comment>
<dbReference type="InterPro" id="IPR049381">
    <property type="entry name" value="UbiD-like_C"/>
</dbReference>
<feature type="domain" description="3-octaprenyl-4-hydroxybenzoate carboxy-lyase-like C-terminal" evidence="5">
    <location>
        <begin position="321"/>
        <end position="457"/>
    </location>
</feature>
<dbReference type="EC" id="4.1.1.93" evidence="2"/>
<comment type="cofactor">
    <cofactor evidence="2">
        <name>Mn(2+)</name>
        <dbReference type="ChEBI" id="CHEBI:29035"/>
    </cofactor>
    <text evidence="2">Binds 1 Mn(2+) per subunit.</text>
</comment>
<proteinExistence type="inferred from homology"/>
<keyword evidence="2" id="KW-0630">Potassium</keyword>
<dbReference type="PANTHER" id="PTHR30108:SF17">
    <property type="entry name" value="FERULIC ACID DECARBOXYLASE 1"/>
    <property type="match status" value="1"/>
</dbReference>
<dbReference type="GO" id="GO:0008694">
    <property type="term" value="F:4-hydroxy-3-polyprenylbenzoate decarboxylase activity"/>
    <property type="evidence" value="ECO:0007669"/>
    <property type="project" value="TreeGrafter"/>
</dbReference>
<evidence type="ECO:0000313" key="7">
    <source>
        <dbReference type="Proteomes" id="UP000486534"/>
    </source>
</evidence>
<dbReference type="GO" id="GO:0005829">
    <property type="term" value="C:cytosol"/>
    <property type="evidence" value="ECO:0007669"/>
    <property type="project" value="TreeGrafter"/>
</dbReference>
<comment type="caution">
    <text evidence="6">The sequence shown here is derived from an EMBL/GenBank/DDBJ whole genome shotgun (WGS) entry which is preliminary data.</text>
</comment>
<dbReference type="GO" id="GO:0006744">
    <property type="term" value="P:ubiquinone biosynthetic process"/>
    <property type="evidence" value="ECO:0007669"/>
    <property type="project" value="TreeGrafter"/>
</dbReference>
<dbReference type="NCBIfam" id="TIGR00148">
    <property type="entry name" value="UbiD family decarboxylase"/>
    <property type="match status" value="1"/>
</dbReference>
<evidence type="ECO:0000259" key="4">
    <source>
        <dbReference type="Pfam" id="PF20695"/>
    </source>
</evidence>
<dbReference type="Gene3D" id="3.40.1670.10">
    <property type="entry name" value="UbiD C-terminal domain-like"/>
    <property type="match status" value="1"/>
</dbReference>